<evidence type="ECO:0000256" key="3">
    <source>
        <dbReference type="ARBA" id="ARBA00022729"/>
    </source>
</evidence>
<dbReference type="InterPro" id="IPR051622">
    <property type="entry name" value="R-tyr_protein_phosphatases"/>
</dbReference>
<evidence type="ECO:0000256" key="4">
    <source>
        <dbReference type="ARBA" id="ARBA00022737"/>
    </source>
</evidence>
<dbReference type="AlphaFoldDB" id="A0A3M0J3V5"/>
<dbReference type="SUPFAM" id="SSF52799">
    <property type="entry name" value="(Phosphotyrosine protein) phosphatases II"/>
    <property type="match status" value="1"/>
</dbReference>
<evidence type="ECO:0000256" key="10">
    <source>
        <dbReference type="SAM" id="MobiDB-lite"/>
    </source>
</evidence>
<dbReference type="Gene3D" id="2.60.40.10">
    <property type="entry name" value="Immunoglobulins"/>
    <property type="match status" value="2"/>
</dbReference>
<dbReference type="Pfam" id="PF00102">
    <property type="entry name" value="Y_phosphatase"/>
    <property type="match status" value="1"/>
</dbReference>
<evidence type="ECO:0000259" key="12">
    <source>
        <dbReference type="PROSITE" id="PS50055"/>
    </source>
</evidence>
<dbReference type="SUPFAM" id="SSF49265">
    <property type="entry name" value="Fibronectin type III"/>
    <property type="match status" value="2"/>
</dbReference>
<dbReference type="InterPro" id="IPR029021">
    <property type="entry name" value="Prot-tyrosine_phosphatase-like"/>
</dbReference>
<organism evidence="14 15">
    <name type="scientific">Hirundo rustica rustica</name>
    <dbReference type="NCBI Taxonomy" id="333673"/>
    <lineage>
        <taxon>Eukaryota</taxon>
        <taxon>Metazoa</taxon>
        <taxon>Chordata</taxon>
        <taxon>Craniata</taxon>
        <taxon>Vertebrata</taxon>
        <taxon>Euteleostomi</taxon>
        <taxon>Archelosauria</taxon>
        <taxon>Archosauria</taxon>
        <taxon>Dinosauria</taxon>
        <taxon>Saurischia</taxon>
        <taxon>Theropoda</taxon>
        <taxon>Coelurosauria</taxon>
        <taxon>Aves</taxon>
        <taxon>Neognathae</taxon>
        <taxon>Neoaves</taxon>
        <taxon>Telluraves</taxon>
        <taxon>Australaves</taxon>
        <taxon>Passeriformes</taxon>
        <taxon>Sylvioidea</taxon>
        <taxon>Hirundinidae</taxon>
        <taxon>Hirundo</taxon>
    </lineage>
</organism>
<dbReference type="InterPro" id="IPR000242">
    <property type="entry name" value="PTP_cat"/>
</dbReference>
<evidence type="ECO:0000256" key="8">
    <source>
        <dbReference type="ARBA" id="ARBA00023157"/>
    </source>
</evidence>
<keyword evidence="5" id="KW-0378">Hydrolase</keyword>
<keyword evidence="3" id="KW-0732">Signal</keyword>
<dbReference type="SMART" id="SM00060">
    <property type="entry name" value="FN3"/>
    <property type="match status" value="2"/>
</dbReference>
<dbReference type="PANTHER" id="PTHR24051:SF12">
    <property type="entry name" value="PROTEIN-TYROSINE-PHOSPHATASE"/>
    <property type="match status" value="1"/>
</dbReference>
<dbReference type="InterPro" id="IPR003961">
    <property type="entry name" value="FN3_dom"/>
</dbReference>
<feature type="region of interest" description="Disordered" evidence="10">
    <location>
        <begin position="529"/>
        <end position="553"/>
    </location>
</feature>
<dbReference type="InterPro" id="IPR013783">
    <property type="entry name" value="Ig-like_fold"/>
</dbReference>
<dbReference type="Pfam" id="PF00041">
    <property type="entry name" value="fn3"/>
    <property type="match status" value="1"/>
</dbReference>
<name>A0A3M0J3V5_HIRRU</name>
<gene>
    <name evidence="14" type="ORF">DUI87_27719</name>
</gene>
<evidence type="ECO:0000313" key="15">
    <source>
        <dbReference type="Proteomes" id="UP000269221"/>
    </source>
</evidence>
<proteinExistence type="predicted"/>
<dbReference type="CDD" id="cd00063">
    <property type="entry name" value="FN3"/>
    <property type="match status" value="2"/>
</dbReference>
<evidence type="ECO:0000256" key="11">
    <source>
        <dbReference type="SAM" id="Phobius"/>
    </source>
</evidence>
<evidence type="ECO:0000256" key="5">
    <source>
        <dbReference type="ARBA" id="ARBA00022912"/>
    </source>
</evidence>
<keyword evidence="15" id="KW-1185">Reference proteome</keyword>
<dbReference type="InterPro" id="IPR057598">
    <property type="entry name" value="Fn3_PTPRU"/>
</dbReference>
<evidence type="ECO:0000256" key="6">
    <source>
        <dbReference type="ARBA" id="ARBA00022989"/>
    </source>
</evidence>
<dbReference type="Gene3D" id="3.90.190.10">
    <property type="entry name" value="Protein tyrosine phosphatase superfamily"/>
    <property type="match status" value="1"/>
</dbReference>
<dbReference type="STRING" id="333673.A0A3M0J3V5"/>
<dbReference type="OrthoDB" id="10253954at2759"/>
<dbReference type="PANTHER" id="PTHR24051">
    <property type="entry name" value="SUSHI DOMAIN-CONTAINING PROTEIN 1"/>
    <property type="match status" value="1"/>
</dbReference>
<dbReference type="PROSITE" id="PS50055">
    <property type="entry name" value="TYR_PHOSPHATASE_PTP"/>
    <property type="match status" value="1"/>
</dbReference>
<sequence>MNIQSVPQPDTLERIIKSKETLMGPRRGDDLKLKFYWHKVEMTQKTYSGVAGSACTPHCQNIRSLADPVHGPQNVEVVDIRSRQLTLQWEPFGYAVTRCHSYNLTVHYQYVFNQQKFEAEELIQTSSHYTLRGLRPFMTIRLRLALSNPEGKMESEELVVQTEEDVPGPVPLESIQGGPFEEKIYVQWKPPNETNGIITLYEKTSSSDNVCGKGGIPYVLHALSFTPKGDLCWNAKMEITYKAVGSLDPSADLSSQRGKVFKLRNETHHLFVGLYPGTTYSFTIKASTVKGFGPPITTRIATKISAPSMPEYDTDAPLNETDTTITVMLKPAQSRGAPVSVYQLVVKEEKLQKARRAADIIECFSVPVSYKNASSLDSPHYFAAELKPINLPVTQPFTVGDNKTYNGYWNAPLSPLKSYSIYFQALSKANGSVNGKAVSGCIHVPGSRVQFGHCGAASRQEPEHSVETKINCVRLATKGASTQNSNAVEPEKQVDSTVKMAGVIAGLLMFVIILLGAMLTIKRRKLAKKQKETQTSTQREMGPVAASDKTSTKLSAVHNEEAFSSSCQDVNGFNSSHGELAQPTLTIQTHPYRSCEPVEMSYPRGQFQPAIRVADLLQHITQMKRGQGYGFKEEYEALPEGQTASWDTAKEDENRNKNRYGNIISYDHSRVRLQLLDGDPHSDYINANYIDVRLLDIPPVTNPPVTSLLMNLVPLTQGQAVDVI</sequence>
<accession>A0A3M0J3V5</accession>
<keyword evidence="7 11" id="KW-0472">Membrane</keyword>
<keyword evidence="5" id="KW-0904">Protein phosphatase</keyword>
<protein>
    <recommendedName>
        <fullName evidence="16">Protein-tyrosine-phosphatase</fullName>
    </recommendedName>
</protein>
<evidence type="ECO:0008006" key="16">
    <source>
        <dbReference type="Google" id="ProtNLM"/>
    </source>
</evidence>
<keyword evidence="8" id="KW-1015">Disulfide bond</keyword>
<dbReference type="InterPro" id="IPR036116">
    <property type="entry name" value="FN3_sf"/>
</dbReference>
<comment type="caution">
    <text evidence="14">The sequence shown here is derived from an EMBL/GenBank/DDBJ whole genome shotgun (WGS) entry which is preliminary data.</text>
</comment>
<dbReference type="FunFam" id="2.60.40.10:FF:000019">
    <property type="entry name" value="receptor-type tyrosine-protein phosphatase kappa isoform X2"/>
    <property type="match status" value="1"/>
</dbReference>
<evidence type="ECO:0000313" key="14">
    <source>
        <dbReference type="EMBL" id="RMB95608.1"/>
    </source>
</evidence>
<evidence type="ECO:0000256" key="7">
    <source>
        <dbReference type="ARBA" id="ARBA00023136"/>
    </source>
</evidence>
<dbReference type="Proteomes" id="UP000269221">
    <property type="component" value="Unassembled WGS sequence"/>
</dbReference>
<evidence type="ECO:0000256" key="2">
    <source>
        <dbReference type="ARBA" id="ARBA00022692"/>
    </source>
</evidence>
<reference evidence="14 15" key="1">
    <citation type="submission" date="2018-07" db="EMBL/GenBank/DDBJ databases">
        <title>A high quality draft genome assembly of the barn swallow (H. rustica rustica).</title>
        <authorList>
            <person name="Formenti G."/>
            <person name="Chiara M."/>
            <person name="Poveda L."/>
            <person name="Francoijs K.-J."/>
            <person name="Bonisoli-Alquati A."/>
            <person name="Canova L."/>
            <person name="Gianfranceschi L."/>
            <person name="Horner D.S."/>
            <person name="Saino N."/>
        </authorList>
    </citation>
    <scope>NUCLEOTIDE SEQUENCE [LARGE SCALE GENOMIC DNA]</scope>
    <source>
        <strain evidence="14">Chelidonia</strain>
        <tissue evidence="14">Blood</tissue>
    </source>
</reference>
<evidence type="ECO:0000259" key="13">
    <source>
        <dbReference type="PROSITE" id="PS50853"/>
    </source>
</evidence>
<feature type="transmembrane region" description="Helical" evidence="11">
    <location>
        <begin position="500"/>
        <end position="521"/>
    </location>
</feature>
<evidence type="ECO:0000256" key="1">
    <source>
        <dbReference type="ARBA" id="ARBA00004479"/>
    </source>
</evidence>
<dbReference type="GO" id="GO:0016020">
    <property type="term" value="C:membrane"/>
    <property type="evidence" value="ECO:0007669"/>
    <property type="project" value="UniProtKB-SubCell"/>
</dbReference>
<feature type="domain" description="Tyrosine-protein phosphatase" evidence="12">
    <location>
        <begin position="631"/>
        <end position="691"/>
    </location>
</feature>
<keyword evidence="9" id="KW-0325">Glycoprotein</keyword>
<comment type="subcellular location">
    <subcellularLocation>
        <location evidence="1">Membrane</location>
        <topology evidence="1">Single-pass type I membrane protein</topology>
    </subcellularLocation>
</comment>
<keyword evidence="4" id="KW-0677">Repeat</keyword>
<dbReference type="PROSITE" id="PS50853">
    <property type="entry name" value="FN3"/>
    <property type="match status" value="1"/>
</dbReference>
<dbReference type="Pfam" id="PF23144">
    <property type="entry name" value="Fn3_PTPRU"/>
    <property type="match status" value="1"/>
</dbReference>
<keyword evidence="2 11" id="KW-0812">Transmembrane</keyword>
<dbReference type="GO" id="GO:0004725">
    <property type="term" value="F:protein tyrosine phosphatase activity"/>
    <property type="evidence" value="ECO:0007669"/>
    <property type="project" value="InterPro"/>
</dbReference>
<feature type="domain" description="Fibronectin type-III" evidence="13">
    <location>
        <begin position="71"/>
        <end position="165"/>
    </location>
</feature>
<keyword evidence="6 11" id="KW-1133">Transmembrane helix</keyword>
<evidence type="ECO:0000256" key="9">
    <source>
        <dbReference type="ARBA" id="ARBA00023180"/>
    </source>
</evidence>
<dbReference type="EMBL" id="QRBI01000184">
    <property type="protein sequence ID" value="RMB95608.1"/>
    <property type="molecule type" value="Genomic_DNA"/>
</dbReference>